<keyword evidence="2" id="KW-0808">Transferase</keyword>
<keyword evidence="1" id="KW-0723">Serine/threonine-protein kinase</keyword>
<dbReference type="SMART" id="SM00220">
    <property type="entry name" value="S_TKc"/>
    <property type="match status" value="1"/>
</dbReference>
<dbReference type="InterPro" id="IPR011009">
    <property type="entry name" value="Kinase-like_dom_sf"/>
</dbReference>
<keyword evidence="5" id="KW-0067">ATP-binding</keyword>
<dbReference type="SUPFAM" id="SSF56112">
    <property type="entry name" value="Protein kinase-like (PK-like)"/>
    <property type="match status" value="1"/>
</dbReference>
<keyword evidence="3" id="KW-0547">Nucleotide-binding</keyword>
<dbReference type="Gene3D" id="1.10.510.10">
    <property type="entry name" value="Transferase(Phosphotransferase) domain 1"/>
    <property type="match status" value="1"/>
</dbReference>
<evidence type="ECO:0000259" key="6">
    <source>
        <dbReference type="PROSITE" id="PS50011"/>
    </source>
</evidence>
<comment type="caution">
    <text evidence="7">The sequence shown here is derived from an EMBL/GenBank/DDBJ whole genome shotgun (WGS) entry which is preliminary data.</text>
</comment>
<dbReference type="InterPro" id="IPR050205">
    <property type="entry name" value="CDPK_Ser/Thr_kinases"/>
</dbReference>
<name>A0ABN9UIY1_9DINO</name>
<dbReference type="PANTHER" id="PTHR24349">
    <property type="entry name" value="SERINE/THREONINE-PROTEIN KINASE"/>
    <property type="match status" value="1"/>
</dbReference>
<accession>A0ABN9UIY1</accession>
<feature type="domain" description="Protein kinase" evidence="6">
    <location>
        <begin position="89"/>
        <end position="212"/>
    </location>
</feature>
<organism evidence="7 8">
    <name type="scientific">Prorocentrum cordatum</name>
    <dbReference type="NCBI Taxonomy" id="2364126"/>
    <lineage>
        <taxon>Eukaryota</taxon>
        <taxon>Sar</taxon>
        <taxon>Alveolata</taxon>
        <taxon>Dinophyceae</taxon>
        <taxon>Prorocentrales</taxon>
        <taxon>Prorocentraceae</taxon>
        <taxon>Prorocentrum</taxon>
    </lineage>
</organism>
<dbReference type="InterPro" id="IPR000719">
    <property type="entry name" value="Prot_kinase_dom"/>
</dbReference>
<dbReference type="Proteomes" id="UP001189429">
    <property type="component" value="Unassembled WGS sequence"/>
</dbReference>
<sequence length="212" mass="23732">MRAVACRAAGWRGRRLRHAGAACALARVRPAASPALGGPCVRWASVSRPEFEHDDDVAQTTYLRRPGDGGFARRNFVGDTRGRDFHKVYKLTGKQKDGGMAAIRGALHRQTGVPVAVKLVAKSRVQDAKAMLREIEFLKVTDHPNIVRLHETFEDAENMYLVMEYCMGDTLGDRILSRHRDGTGFTEEEVVFFARELLRAVAYCHTQSIVHR</sequence>
<protein>
    <recommendedName>
        <fullName evidence="6">Protein kinase domain-containing protein</fullName>
    </recommendedName>
</protein>
<keyword evidence="8" id="KW-1185">Reference proteome</keyword>
<evidence type="ECO:0000256" key="2">
    <source>
        <dbReference type="ARBA" id="ARBA00022679"/>
    </source>
</evidence>
<dbReference type="Pfam" id="PF00069">
    <property type="entry name" value="Pkinase"/>
    <property type="match status" value="1"/>
</dbReference>
<evidence type="ECO:0000313" key="8">
    <source>
        <dbReference type="Proteomes" id="UP001189429"/>
    </source>
</evidence>
<proteinExistence type="predicted"/>
<evidence type="ECO:0000256" key="5">
    <source>
        <dbReference type="ARBA" id="ARBA00022840"/>
    </source>
</evidence>
<dbReference type="PROSITE" id="PS50011">
    <property type="entry name" value="PROTEIN_KINASE_DOM"/>
    <property type="match status" value="1"/>
</dbReference>
<dbReference type="EMBL" id="CAUYUJ010015870">
    <property type="protein sequence ID" value="CAK0859138.1"/>
    <property type="molecule type" value="Genomic_DNA"/>
</dbReference>
<feature type="non-terminal residue" evidence="7">
    <location>
        <position position="212"/>
    </location>
</feature>
<reference evidence="7" key="1">
    <citation type="submission" date="2023-10" db="EMBL/GenBank/DDBJ databases">
        <authorList>
            <person name="Chen Y."/>
            <person name="Shah S."/>
            <person name="Dougan E. K."/>
            <person name="Thang M."/>
            <person name="Chan C."/>
        </authorList>
    </citation>
    <scope>NUCLEOTIDE SEQUENCE [LARGE SCALE GENOMIC DNA]</scope>
</reference>
<keyword evidence="4" id="KW-0418">Kinase</keyword>
<evidence type="ECO:0000256" key="3">
    <source>
        <dbReference type="ARBA" id="ARBA00022741"/>
    </source>
</evidence>
<evidence type="ECO:0000256" key="4">
    <source>
        <dbReference type="ARBA" id="ARBA00022777"/>
    </source>
</evidence>
<evidence type="ECO:0000256" key="1">
    <source>
        <dbReference type="ARBA" id="ARBA00022527"/>
    </source>
</evidence>
<gene>
    <name evidence="7" type="ORF">PCOR1329_LOCUS48586</name>
</gene>
<evidence type="ECO:0000313" key="7">
    <source>
        <dbReference type="EMBL" id="CAK0859138.1"/>
    </source>
</evidence>